<dbReference type="PANTHER" id="PTHR46586:SF3">
    <property type="entry name" value="ANKYRIN REPEAT-CONTAINING PROTEIN"/>
    <property type="match status" value="1"/>
</dbReference>
<proteinExistence type="predicted"/>
<reference evidence="2 3" key="1">
    <citation type="submission" date="2019-03" db="EMBL/GenBank/DDBJ databases">
        <authorList>
            <person name="Gaulin E."/>
            <person name="Dumas B."/>
        </authorList>
    </citation>
    <scope>NUCLEOTIDE SEQUENCE [LARGE SCALE GENOMIC DNA]</scope>
    <source>
        <strain evidence="2">CBS 568.67</strain>
    </source>
</reference>
<evidence type="ECO:0000313" key="2">
    <source>
        <dbReference type="EMBL" id="VFT81016.1"/>
    </source>
</evidence>
<evidence type="ECO:0000313" key="3">
    <source>
        <dbReference type="Proteomes" id="UP000332933"/>
    </source>
</evidence>
<keyword evidence="3" id="KW-1185">Reference proteome</keyword>
<dbReference type="SUPFAM" id="SSF48403">
    <property type="entry name" value="Ankyrin repeat"/>
    <property type="match status" value="1"/>
</dbReference>
<dbReference type="InterPro" id="IPR036770">
    <property type="entry name" value="Ankyrin_rpt-contain_sf"/>
</dbReference>
<dbReference type="Gene3D" id="1.25.40.20">
    <property type="entry name" value="Ankyrin repeat-containing domain"/>
    <property type="match status" value="1"/>
</dbReference>
<reference evidence="1" key="2">
    <citation type="submission" date="2019-06" db="EMBL/GenBank/DDBJ databases">
        <title>Genomics analysis of Aphanomyces spp. identifies a new class of oomycete effector associated with host adaptation.</title>
        <authorList>
            <person name="Gaulin E."/>
        </authorList>
    </citation>
    <scope>NUCLEOTIDE SEQUENCE</scope>
    <source>
        <strain evidence="1">CBS 578.67</strain>
    </source>
</reference>
<dbReference type="PANTHER" id="PTHR46586">
    <property type="entry name" value="ANKYRIN REPEAT-CONTAINING PROTEIN"/>
    <property type="match status" value="1"/>
</dbReference>
<dbReference type="EMBL" id="VJMH01000792">
    <property type="protein sequence ID" value="KAF0714429.1"/>
    <property type="molecule type" value="Genomic_DNA"/>
</dbReference>
<name>A0A485KG55_9STRA</name>
<dbReference type="Proteomes" id="UP000332933">
    <property type="component" value="Unassembled WGS sequence"/>
</dbReference>
<protein>
    <submittedName>
        <fullName evidence="2">Aste57867_3871 protein</fullName>
    </submittedName>
</protein>
<organism evidence="2 3">
    <name type="scientific">Aphanomyces stellatus</name>
    <dbReference type="NCBI Taxonomy" id="120398"/>
    <lineage>
        <taxon>Eukaryota</taxon>
        <taxon>Sar</taxon>
        <taxon>Stramenopiles</taxon>
        <taxon>Oomycota</taxon>
        <taxon>Saprolegniomycetes</taxon>
        <taxon>Saprolegniales</taxon>
        <taxon>Verrucalvaceae</taxon>
        <taxon>Aphanomyces</taxon>
    </lineage>
</organism>
<dbReference type="EMBL" id="CAADRA010000792">
    <property type="protein sequence ID" value="VFT81016.1"/>
    <property type="molecule type" value="Genomic_DNA"/>
</dbReference>
<sequence>MAASIFHSPDMLRSIVDFQNGAPGHFLPFRCLRSHQLTIELDPAEFAPYEAAFGPWYAHFGSTHVNALFKAMPFLVKPAFFHAVLTGHADVLELICKREDLDGFRHPYNVFKLAMHQGHVQVVLFLQRHRFHCKLCPLWMAADRGHLPLVYFFHRSTTTRSAGAMNAAASRGHLAVVEFLHVNFRGRRSDNTMRCAAAGGHLLTVQFLFDNGYDPRYALEAAVQVGHTDVAAYLERVSNPQSPCDTTFATSTTESNVVDVCSSQGATGFGISGHRACEILGDMCQAA</sequence>
<dbReference type="AlphaFoldDB" id="A0A485KG55"/>
<accession>A0A485KG55</accession>
<dbReference type="OrthoDB" id="194358at2759"/>
<dbReference type="InterPro" id="IPR052050">
    <property type="entry name" value="SecEffector_AnkRepeat"/>
</dbReference>
<evidence type="ECO:0000313" key="1">
    <source>
        <dbReference type="EMBL" id="KAF0714429.1"/>
    </source>
</evidence>
<gene>
    <name evidence="2" type="primary">Aste57867_3871</name>
    <name evidence="1" type="ORF">As57867_003860</name>
    <name evidence="2" type="ORF">ASTE57867_3871</name>
</gene>